<evidence type="ECO:0000256" key="5">
    <source>
        <dbReference type="PROSITE-ProRule" id="PRU01091"/>
    </source>
</evidence>
<proteinExistence type="inferred from homology"/>
<name>A0A318JUF5_9NOCA</name>
<dbReference type="InterPro" id="IPR036388">
    <property type="entry name" value="WH-like_DNA-bd_sf"/>
</dbReference>
<evidence type="ECO:0000259" key="6">
    <source>
        <dbReference type="PROSITE" id="PS51755"/>
    </source>
</evidence>
<dbReference type="SUPFAM" id="SSF46894">
    <property type="entry name" value="C-terminal effector domain of the bipartite response regulators"/>
    <property type="match status" value="1"/>
</dbReference>
<keyword evidence="4" id="KW-0804">Transcription</keyword>
<keyword evidence="3 5" id="KW-0238">DNA-binding</keyword>
<keyword evidence="8" id="KW-1185">Reference proteome</keyword>
<dbReference type="InterPro" id="IPR011990">
    <property type="entry name" value="TPR-like_helical_dom_sf"/>
</dbReference>
<comment type="similarity">
    <text evidence="1">Belongs to the AfsR/DnrI/RedD regulatory family.</text>
</comment>
<dbReference type="PANTHER" id="PTHR35807:SF1">
    <property type="entry name" value="TRANSCRIPTIONAL REGULATOR REDD"/>
    <property type="match status" value="1"/>
</dbReference>
<dbReference type="GO" id="GO:0006355">
    <property type="term" value="P:regulation of DNA-templated transcription"/>
    <property type="evidence" value="ECO:0007669"/>
    <property type="project" value="InterPro"/>
</dbReference>
<gene>
    <name evidence="7" type="ORF">DFR70_12131</name>
</gene>
<evidence type="ECO:0000256" key="2">
    <source>
        <dbReference type="ARBA" id="ARBA00023015"/>
    </source>
</evidence>
<dbReference type="PROSITE" id="PS51755">
    <property type="entry name" value="OMPR_PHOB"/>
    <property type="match status" value="1"/>
</dbReference>
<dbReference type="PANTHER" id="PTHR35807">
    <property type="entry name" value="TRANSCRIPTIONAL REGULATOR REDD-RELATED"/>
    <property type="match status" value="1"/>
</dbReference>
<dbReference type="InterPro" id="IPR016032">
    <property type="entry name" value="Sig_transdc_resp-reg_C-effctor"/>
</dbReference>
<comment type="caution">
    <text evidence="7">The sequence shown here is derived from an EMBL/GenBank/DDBJ whole genome shotgun (WGS) entry which is preliminary data.</text>
</comment>
<dbReference type="SMART" id="SM01043">
    <property type="entry name" value="BTAD"/>
    <property type="match status" value="1"/>
</dbReference>
<dbReference type="Proteomes" id="UP000247569">
    <property type="component" value="Unassembled WGS sequence"/>
</dbReference>
<dbReference type="Gene3D" id="1.25.40.10">
    <property type="entry name" value="Tetratricopeptide repeat domain"/>
    <property type="match status" value="1"/>
</dbReference>
<dbReference type="SMART" id="SM00862">
    <property type="entry name" value="Trans_reg_C"/>
    <property type="match status" value="1"/>
</dbReference>
<evidence type="ECO:0000256" key="4">
    <source>
        <dbReference type="ARBA" id="ARBA00023163"/>
    </source>
</evidence>
<dbReference type="GO" id="GO:0000160">
    <property type="term" value="P:phosphorelay signal transduction system"/>
    <property type="evidence" value="ECO:0007669"/>
    <property type="project" value="InterPro"/>
</dbReference>
<dbReference type="GO" id="GO:0003677">
    <property type="term" value="F:DNA binding"/>
    <property type="evidence" value="ECO:0007669"/>
    <property type="project" value="UniProtKB-UniRule"/>
</dbReference>
<dbReference type="EMBL" id="QJKF01000021">
    <property type="protein sequence ID" value="PXX55562.1"/>
    <property type="molecule type" value="Genomic_DNA"/>
</dbReference>
<evidence type="ECO:0000313" key="7">
    <source>
        <dbReference type="EMBL" id="PXX55562.1"/>
    </source>
</evidence>
<dbReference type="InterPro" id="IPR001867">
    <property type="entry name" value="OmpR/PhoB-type_DNA-bd"/>
</dbReference>
<dbReference type="InterPro" id="IPR005158">
    <property type="entry name" value="BTAD"/>
</dbReference>
<dbReference type="SUPFAM" id="SSF48452">
    <property type="entry name" value="TPR-like"/>
    <property type="match status" value="1"/>
</dbReference>
<evidence type="ECO:0000256" key="3">
    <source>
        <dbReference type="ARBA" id="ARBA00023125"/>
    </source>
</evidence>
<feature type="domain" description="OmpR/PhoB-type" evidence="6">
    <location>
        <begin position="1"/>
        <end position="99"/>
    </location>
</feature>
<keyword evidence="2" id="KW-0805">Transcription regulation</keyword>
<dbReference type="Pfam" id="PF03704">
    <property type="entry name" value="BTAD"/>
    <property type="match status" value="1"/>
</dbReference>
<reference evidence="7 8" key="1">
    <citation type="submission" date="2018-05" db="EMBL/GenBank/DDBJ databases">
        <title>Genomic Encyclopedia of Type Strains, Phase IV (KMG-IV): sequencing the most valuable type-strain genomes for metagenomic binning, comparative biology and taxonomic classification.</title>
        <authorList>
            <person name="Goeker M."/>
        </authorList>
    </citation>
    <scope>NUCLEOTIDE SEQUENCE [LARGE SCALE GENOMIC DNA]</scope>
    <source>
        <strain evidence="7 8">DSM 44704</strain>
    </source>
</reference>
<evidence type="ECO:0000313" key="8">
    <source>
        <dbReference type="Proteomes" id="UP000247569"/>
    </source>
</evidence>
<sequence length="249" mass="28461">MKFQILGSLELYVADAPINLGPPKQRAILLPLLLEPNTAIGFDTLVERVWDETPPTDVRNVVYTYITRLRRILESVDAGRRQHAIPRIDRRNGGYLLDIAPECIDLHRFYQLRNSARASVDPWECARLQRSALDLWDSTPIANITGGWAGRIREWLDRERLDTMAEWAETEIMLNNSAIVITELRREMANNPHAELLIEKLLHALMQTGRTIEALELYATARGRIVETMGAEPGPRLREIHRALLADEL</sequence>
<dbReference type="AlphaFoldDB" id="A0A318JUF5"/>
<dbReference type="InterPro" id="IPR051677">
    <property type="entry name" value="AfsR-DnrI-RedD_regulator"/>
</dbReference>
<protein>
    <submittedName>
        <fullName evidence="7">DNA-binding SARP family transcriptional activator</fullName>
    </submittedName>
</protein>
<feature type="DNA-binding region" description="OmpR/PhoB-type" evidence="5">
    <location>
        <begin position="1"/>
        <end position="99"/>
    </location>
</feature>
<accession>A0A318JUF5</accession>
<dbReference type="Gene3D" id="1.10.10.10">
    <property type="entry name" value="Winged helix-like DNA-binding domain superfamily/Winged helix DNA-binding domain"/>
    <property type="match status" value="1"/>
</dbReference>
<dbReference type="Pfam" id="PF00486">
    <property type="entry name" value="Trans_reg_C"/>
    <property type="match status" value="1"/>
</dbReference>
<evidence type="ECO:0000256" key="1">
    <source>
        <dbReference type="ARBA" id="ARBA00005820"/>
    </source>
</evidence>
<organism evidence="7 8">
    <name type="scientific">Nocardia tenerifensis</name>
    <dbReference type="NCBI Taxonomy" id="228006"/>
    <lineage>
        <taxon>Bacteria</taxon>
        <taxon>Bacillati</taxon>
        <taxon>Actinomycetota</taxon>
        <taxon>Actinomycetes</taxon>
        <taxon>Mycobacteriales</taxon>
        <taxon>Nocardiaceae</taxon>
        <taxon>Nocardia</taxon>
    </lineage>
</organism>